<keyword evidence="4 9" id="KW-0812">Transmembrane</keyword>
<evidence type="ECO:0000256" key="5">
    <source>
        <dbReference type="ARBA" id="ARBA00022927"/>
    </source>
</evidence>
<keyword evidence="3" id="KW-1003">Cell membrane</keyword>
<accession>A0A2H0FL27</accession>
<evidence type="ECO:0000259" key="11">
    <source>
        <dbReference type="Pfam" id="PF02096"/>
    </source>
</evidence>
<dbReference type="CDD" id="cd20070">
    <property type="entry name" value="5TM_YidC_Alb3"/>
    <property type="match status" value="1"/>
</dbReference>
<keyword evidence="8" id="KW-0143">Chaperone</keyword>
<evidence type="ECO:0000256" key="1">
    <source>
        <dbReference type="ARBA" id="ARBA00004651"/>
    </source>
</evidence>
<dbReference type="GO" id="GO:0032977">
    <property type="term" value="F:membrane insertase activity"/>
    <property type="evidence" value="ECO:0007669"/>
    <property type="project" value="InterPro"/>
</dbReference>
<dbReference type="NCBIfam" id="TIGR03592">
    <property type="entry name" value="yidC_oxa1_cterm"/>
    <property type="match status" value="1"/>
</dbReference>
<evidence type="ECO:0000256" key="6">
    <source>
        <dbReference type="ARBA" id="ARBA00022989"/>
    </source>
</evidence>
<evidence type="ECO:0000313" key="12">
    <source>
        <dbReference type="EMBL" id="PIQ07407.1"/>
    </source>
</evidence>
<evidence type="ECO:0000256" key="7">
    <source>
        <dbReference type="ARBA" id="ARBA00023136"/>
    </source>
</evidence>
<dbReference type="PANTHER" id="PTHR12428:SF65">
    <property type="entry name" value="CYTOCHROME C OXIDASE ASSEMBLY PROTEIN COX18, MITOCHONDRIAL"/>
    <property type="match status" value="1"/>
</dbReference>
<dbReference type="PANTHER" id="PTHR12428">
    <property type="entry name" value="OXA1"/>
    <property type="match status" value="1"/>
</dbReference>
<comment type="caution">
    <text evidence="12">The sequence shown here is derived from an EMBL/GenBank/DDBJ whole genome shotgun (WGS) entry which is preliminary data.</text>
</comment>
<proteinExistence type="inferred from homology"/>
<dbReference type="InterPro" id="IPR047196">
    <property type="entry name" value="YidC_ALB_C"/>
</dbReference>
<feature type="domain" description="Membrane insertase YidC/Oxa/ALB C-terminal" evidence="11">
    <location>
        <begin position="32"/>
        <end position="248"/>
    </location>
</feature>
<keyword evidence="6 10" id="KW-1133">Transmembrane helix</keyword>
<feature type="transmembrane region" description="Helical" evidence="10">
    <location>
        <begin position="163"/>
        <end position="181"/>
    </location>
</feature>
<keyword evidence="7 10" id="KW-0472">Membrane</keyword>
<dbReference type="Pfam" id="PF02096">
    <property type="entry name" value="60KD_IMP"/>
    <property type="match status" value="1"/>
</dbReference>
<dbReference type="InterPro" id="IPR001708">
    <property type="entry name" value="YidC/ALB3/OXA1/COX18"/>
</dbReference>
<protein>
    <recommendedName>
        <fullName evidence="11">Membrane insertase YidC/Oxa/ALB C-terminal domain-containing protein</fullName>
    </recommendedName>
</protein>
<dbReference type="AlphaFoldDB" id="A0A2H0FL27"/>
<evidence type="ECO:0000313" key="13">
    <source>
        <dbReference type="Proteomes" id="UP000230778"/>
    </source>
</evidence>
<organism evidence="12 13">
    <name type="scientific">Candidatus Nealsonbacteria bacterium CG18_big_fil_WC_8_21_14_2_50_37_10</name>
    <dbReference type="NCBI Taxonomy" id="1974717"/>
    <lineage>
        <taxon>Bacteria</taxon>
        <taxon>Candidatus Nealsoniibacteriota</taxon>
    </lineage>
</organism>
<evidence type="ECO:0000256" key="10">
    <source>
        <dbReference type="SAM" id="Phobius"/>
    </source>
</evidence>
<evidence type="ECO:0000256" key="3">
    <source>
        <dbReference type="ARBA" id="ARBA00022475"/>
    </source>
</evidence>
<dbReference type="InterPro" id="IPR028055">
    <property type="entry name" value="YidC/Oxa/ALB_C"/>
</dbReference>
<dbReference type="GO" id="GO:0015031">
    <property type="term" value="P:protein transport"/>
    <property type="evidence" value="ECO:0007669"/>
    <property type="project" value="UniProtKB-KW"/>
</dbReference>
<reference evidence="12 13" key="1">
    <citation type="submission" date="2017-09" db="EMBL/GenBank/DDBJ databases">
        <title>Depth-based differentiation of microbial function through sediment-hosted aquifers and enrichment of novel symbionts in the deep terrestrial subsurface.</title>
        <authorList>
            <person name="Probst A.J."/>
            <person name="Ladd B."/>
            <person name="Jarett J.K."/>
            <person name="Geller-Mcgrath D.E."/>
            <person name="Sieber C.M."/>
            <person name="Emerson J.B."/>
            <person name="Anantharaman K."/>
            <person name="Thomas B.C."/>
            <person name="Malmstrom R."/>
            <person name="Stieglmeier M."/>
            <person name="Klingl A."/>
            <person name="Woyke T."/>
            <person name="Ryan C.M."/>
            <person name="Banfield J.F."/>
        </authorList>
    </citation>
    <scope>NUCLEOTIDE SEQUENCE [LARGE SCALE GENOMIC DNA]</scope>
    <source>
        <strain evidence="12">CG18_big_fil_WC_8_21_14_2_50_37_10</strain>
    </source>
</reference>
<keyword evidence="5" id="KW-0653">Protein transport</keyword>
<feature type="transmembrane region" description="Helical" evidence="10">
    <location>
        <begin position="213"/>
        <end position="243"/>
    </location>
</feature>
<evidence type="ECO:0000256" key="2">
    <source>
        <dbReference type="ARBA" id="ARBA00022448"/>
    </source>
</evidence>
<gene>
    <name evidence="12" type="ORF">COW72_00465</name>
</gene>
<evidence type="ECO:0000256" key="9">
    <source>
        <dbReference type="RuleBase" id="RU003945"/>
    </source>
</evidence>
<dbReference type="EMBL" id="PCUC01000025">
    <property type="protein sequence ID" value="PIQ07407.1"/>
    <property type="molecule type" value="Genomic_DNA"/>
</dbReference>
<comment type="similarity">
    <text evidence="9">Belongs to the OXA1/ALB3/YidC family.</text>
</comment>
<dbReference type="GO" id="GO:0051205">
    <property type="term" value="P:protein insertion into membrane"/>
    <property type="evidence" value="ECO:0007669"/>
    <property type="project" value="TreeGrafter"/>
</dbReference>
<evidence type="ECO:0000256" key="4">
    <source>
        <dbReference type="ARBA" id="ARBA00022692"/>
    </source>
</evidence>
<dbReference type="GO" id="GO:0005886">
    <property type="term" value="C:plasma membrane"/>
    <property type="evidence" value="ECO:0007669"/>
    <property type="project" value="UniProtKB-SubCell"/>
</dbReference>
<feature type="transmembrane region" description="Helical" evidence="10">
    <location>
        <begin position="32"/>
        <end position="51"/>
    </location>
</feature>
<evidence type="ECO:0000256" key="8">
    <source>
        <dbReference type="ARBA" id="ARBA00023186"/>
    </source>
</evidence>
<feature type="transmembrane region" description="Helical" evidence="10">
    <location>
        <begin position="130"/>
        <end position="151"/>
    </location>
</feature>
<comment type="subcellular location">
    <subcellularLocation>
        <location evidence="1">Cell membrane</location>
        <topology evidence="1">Multi-pass membrane protein</topology>
    </subcellularLocation>
    <subcellularLocation>
        <location evidence="9">Membrane</location>
        <topology evidence="9">Multi-pass membrane protein</topology>
    </subcellularLocation>
</comment>
<keyword evidence="2" id="KW-0813">Transport</keyword>
<feature type="transmembrane region" description="Helical" evidence="10">
    <location>
        <begin position="97"/>
        <end position="118"/>
    </location>
</feature>
<dbReference type="Proteomes" id="UP000230778">
    <property type="component" value="Unassembled WGS sequence"/>
</dbReference>
<name>A0A2H0FL27_9BACT</name>
<sequence>MGLLINTFNIVLYQPLFNALVLLYEHLPGHDFGIAVIVLTILIRLIFYPLMVQSIKSQKVLSELQPKIQEIQQKYKGDKEKQARETMGLYQKEKINPFGGCLPLLIQLPILIALYQVFWKGLQPGAMAHLYSFVSNPGIITPTFLGIIDLAQSCTIKVNDVQQLLWSNIILVLLAGVTQFLQTKMITPKTKKVEKEEGQMAQVSGMMQKQMLYFFPIFTVFILWKLPAAIALYWVVTALFSIFQQYLVFKPSKA</sequence>